<gene>
    <name evidence="2" type="ORF">NQ314_008436</name>
</gene>
<proteinExistence type="predicted"/>
<dbReference type="Proteomes" id="UP001162156">
    <property type="component" value="Unassembled WGS sequence"/>
</dbReference>
<dbReference type="GO" id="GO:0005615">
    <property type="term" value="C:extracellular space"/>
    <property type="evidence" value="ECO:0007669"/>
    <property type="project" value="TreeGrafter"/>
</dbReference>
<dbReference type="PROSITE" id="PS51408">
    <property type="entry name" value="TRANSFERRIN_LIKE_4"/>
    <property type="match status" value="1"/>
</dbReference>
<dbReference type="PANTHER" id="PTHR11485:SF29">
    <property type="entry name" value="TRANSFERRIN 2"/>
    <property type="match status" value="1"/>
</dbReference>
<evidence type="ECO:0000259" key="1">
    <source>
        <dbReference type="PROSITE" id="PS51408"/>
    </source>
</evidence>
<feature type="domain" description="Transferrin-like" evidence="1">
    <location>
        <begin position="23"/>
        <end position="89"/>
    </location>
</feature>
<dbReference type="PANTHER" id="PTHR11485">
    <property type="entry name" value="TRANSFERRIN"/>
    <property type="match status" value="1"/>
</dbReference>
<dbReference type="Pfam" id="PF00405">
    <property type="entry name" value="Transferrin"/>
    <property type="match status" value="1"/>
</dbReference>
<dbReference type="GO" id="GO:0005769">
    <property type="term" value="C:early endosome"/>
    <property type="evidence" value="ECO:0007669"/>
    <property type="project" value="TreeGrafter"/>
</dbReference>
<keyword evidence="3" id="KW-1185">Reference proteome</keyword>
<evidence type="ECO:0000313" key="3">
    <source>
        <dbReference type="Proteomes" id="UP001162156"/>
    </source>
</evidence>
<accession>A0AAV8YD85</accession>
<organism evidence="2 3">
    <name type="scientific">Rhamnusium bicolor</name>
    <dbReference type="NCBI Taxonomy" id="1586634"/>
    <lineage>
        <taxon>Eukaryota</taxon>
        <taxon>Metazoa</taxon>
        <taxon>Ecdysozoa</taxon>
        <taxon>Arthropoda</taxon>
        <taxon>Hexapoda</taxon>
        <taxon>Insecta</taxon>
        <taxon>Pterygota</taxon>
        <taxon>Neoptera</taxon>
        <taxon>Endopterygota</taxon>
        <taxon>Coleoptera</taxon>
        <taxon>Polyphaga</taxon>
        <taxon>Cucujiformia</taxon>
        <taxon>Chrysomeloidea</taxon>
        <taxon>Cerambycidae</taxon>
        <taxon>Lepturinae</taxon>
        <taxon>Rhagiini</taxon>
        <taxon>Rhamnusium</taxon>
    </lineage>
</organism>
<comment type="caution">
    <text evidence="2">The sequence shown here is derived from an EMBL/GenBank/DDBJ whole genome shotgun (WGS) entry which is preliminary data.</text>
</comment>
<dbReference type="Gene3D" id="3.40.190.10">
    <property type="entry name" value="Periplasmic binding protein-like II"/>
    <property type="match status" value="1"/>
</dbReference>
<name>A0AAV8YD85_9CUCU</name>
<dbReference type="GO" id="GO:0005886">
    <property type="term" value="C:plasma membrane"/>
    <property type="evidence" value="ECO:0007669"/>
    <property type="project" value="TreeGrafter"/>
</dbReference>
<dbReference type="GO" id="GO:0006826">
    <property type="term" value="P:iron ion transport"/>
    <property type="evidence" value="ECO:0007669"/>
    <property type="project" value="TreeGrafter"/>
</dbReference>
<sequence>MYTSITRRNIPSISNSIQCSVSIKWCTLNEYEQQKCKWLQQAALNSGLQPVIECSQSNDTDTLSCLNDIRNGKADIAFTDVNYGYIALK</sequence>
<dbReference type="AlphaFoldDB" id="A0AAV8YD85"/>
<dbReference type="GO" id="GO:0055037">
    <property type="term" value="C:recycling endosome"/>
    <property type="evidence" value="ECO:0007669"/>
    <property type="project" value="TreeGrafter"/>
</dbReference>
<dbReference type="EMBL" id="JANEYF010002304">
    <property type="protein sequence ID" value="KAJ8948396.1"/>
    <property type="molecule type" value="Genomic_DNA"/>
</dbReference>
<reference evidence="2" key="1">
    <citation type="journal article" date="2023" name="Insect Mol. Biol.">
        <title>Genome sequencing provides insights into the evolution of gene families encoding plant cell wall-degrading enzymes in longhorned beetles.</title>
        <authorList>
            <person name="Shin N.R."/>
            <person name="Okamura Y."/>
            <person name="Kirsch R."/>
            <person name="Pauchet Y."/>
        </authorList>
    </citation>
    <scope>NUCLEOTIDE SEQUENCE</scope>
    <source>
        <strain evidence="2">RBIC_L_NR</strain>
    </source>
</reference>
<evidence type="ECO:0000313" key="2">
    <source>
        <dbReference type="EMBL" id="KAJ8948396.1"/>
    </source>
</evidence>
<dbReference type="InterPro" id="IPR001156">
    <property type="entry name" value="Transferrin-like_dom"/>
</dbReference>
<dbReference type="SUPFAM" id="SSF53850">
    <property type="entry name" value="Periplasmic binding protein-like II"/>
    <property type="match status" value="1"/>
</dbReference>
<protein>
    <recommendedName>
        <fullName evidence="1">Transferrin-like domain-containing protein</fullName>
    </recommendedName>
</protein>